<comment type="caution">
    <text evidence="6">The sequence shown here is derived from an EMBL/GenBank/DDBJ whole genome shotgun (WGS) entry which is preliminary data.</text>
</comment>
<proteinExistence type="predicted"/>
<protein>
    <submittedName>
        <fullName evidence="6">ATP-grasp domain-containing protein</fullName>
    </submittedName>
</protein>
<dbReference type="PROSITE" id="PS50975">
    <property type="entry name" value="ATP_GRASP"/>
    <property type="match status" value="1"/>
</dbReference>
<dbReference type="InterPro" id="IPR011761">
    <property type="entry name" value="ATP-grasp"/>
</dbReference>
<dbReference type="PANTHER" id="PTHR43055:SF1">
    <property type="entry name" value="FORMATE-DEPENDENT PHOSPHORIBOSYLGLYCINAMIDE FORMYLTRANSFERASE"/>
    <property type="match status" value="1"/>
</dbReference>
<name>A0ABW0YG31_9BACI</name>
<dbReference type="Gene3D" id="3.30.1490.20">
    <property type="entry name" value="ATP-grasp fold, A domain"/>
    <property type="match status" value="1"/>
</dbReference>
<dbReference type="InterPro" id="IPR048764">
    <property type="entry name" value="PylC_N"/>
</dbReference>
<evidence type="ECO:0000256" key="3">
    <source>
        <dbReference type="ARBA" id="ARBA00022840"/>
    </source>
</evidence>
<evidence type="ECO:0000256" key="2">
    <source>
        <dbReference type="ARBA" id="ARBA00022741"/>
    </source>
</evidence>
<gene>
    <name evidence="6" type="ORF">ACFPU1_01140</name>
</gene>
<dbReference type="Pfam" id="PF21360">
    <property type="entry name" value="PylC-like_N"/>
    <property type="match status" value="1"/>
</dbReference>
<dbReference type="RefSeq" id="WP_385937514.1">
    <property type="nucleotide sequence ID" value="NZ_JBHSOZ010000002.1"/>
</dbReference>
<dbReference type="Proteomes" id="UP001596142">
    <property type="component" value="Unassembled WGS sequence"/>
</dbReference>
<dbReference type="SUPFAM" id="SSF56059">
    <property type="entry name" value="Glutathione synthetase ATP-binding domain-like"/>
    <property type="match status" value="1"/>
</dbReference>
<keyword evidence="2 4" id="KW-0547">Nucleotide-binding</keyword>
<keyword evidence="1" id="KW-0436">Ligase</keyword>
<accession>A0ABW0YG31</accession>
<evidence type="ECO:0000313" key="7">
    <source>
        <dbReference type="Proteomes" id="UP001596142"/>
    </source>
</evidence>
<keyword evidence="3 4" id="KW-0067">ATP-binding</keyword>
<dbReference type="Pfam" id="PF07478">
    <property type="entry name" value="Dala_Dala_lig_C"/>
    <property type="match status" value="1"/>
</dbReference>
<evidence type="ECO:0000256" key="4">
    <source>
        <dbReference type="PROSITE-ProRule" id="PRU00409"/>
    </source>
</evidence>
<organism evidence="6 7">
    <name type="scientific">Thalassorhabdus alkalitolerans</name>
    <dbReference type="NCBI Taxonomy" id="2282697"/>
    <lineage>
        <taxon>Bacteria</taxon>
        <taxon>Bacillati</taxon>
        <taxon>Bacillota</taxon>
        <taxon>Bacilli</taxon>
        <taxon>Bacillales</taxon>
        <taxon>Bacillaceae</taxon>
        <taxon>Thalassorhabdus</taxon>
    </lineage>
</organism>
<reference evidence="7" key="1">
    <citation type="journal article" date="2019" name="Int. J. Syst. Evol. Microbiol.">
        <title>The Global Catalogue of Microorganisms (GCM) 10K type strain sequencing project: providing services to taxonomists for standard genome sequencing and annotation.</title>
        <authorList>
            <consortium name="The Broad Institute Genomics Platform"/>
            <consortium name="The Broad Institute Genome Sequencing Center for Infectious Disease"/>
            <person name="Wu L."/>
            <person name="Ma J."/>
        </authorList>
    </citation>
    <scope>NUCLEOTIDE SEQUENCE [LARGE SCALE GENOMIC DNA]</scope>
    <source>
        <strain evidence="7">CECT 7184</strain>
    </source>
</reference>
<dbReference type="Gene3D" id="3.40.50.20">
    <property type="match status" value="1"/>
</dbReference>
<dbReference type="InterPro" id="IPR013815">
    <property type="entry name" value="ATP_grasp_subdomain_1"/>
</dbReference>
<feature type="domain" description="ATP-grasp" evidence="5">
    <location>
        <begin position="119"/>
        <end position="312"/>
    </location>
</feature>
<dbReference type="Gene3D" id="3.30.470.20">
    <property type="entry name" value="ATP-grasp fold, B domain"/>
    <property type="match status" value="1"/>
</dbReference>
<dbReference type="InterPro" id="IPR011095">
    <property type="entry name" value="Dala_Dala_lig_C"/>
</dbReference>
<dbReference type="NCBIfam" id="NF009404">
    <property type="entry name" value="PRK12767.1-3"/>
    <property type="match status" value="1"/>
</dbReference>
<evidence type="ECO:0000256" key="1">
    <source>
        <dbReference type="ARBA" id="ARBA00022598"/>
    </source>
</evidence>
<dbReference type="EMBL" id="JBHSOZ010000002">
    <property type="protein sequence ID" value="MFC5711378.1"/>
    <property type="molecule type" value="Genomic_DNA"/>
</dbReference>
<dbReference type="Pfam" id="PF15632">
    <property type="entry name" value="ATPgrasp_Ter"/>
    <property type="match status" value="1"/>
</dbReference>
<keyword evidence="7" id="KW-1185">Reference proteome</keyword>
<evidence type="ECO:0000259" key="5">
    <source>
        <dbReference type="PROSITE" id="PS50975"/>
    </source>
</evidence>
<sequence>MNILLTSGARRIDFVEFFQQALKESGTLGNVIVADPDDNAPSLQVADLAYIIPEQTDDNYMDAIYNICEENDIDVLIPLNDLEVPKISENKKKLEEKGITVICSDPDVVLQIRDKAYYRELLGKFGVKAPLTYMKVEEAKEAIENGEVEFPLIVKPRNGSASIGIEIVNTIEDLDSAYKLAIQKVKESPLDDATAEKAEDNIIIQDVVDGEKYSLDIVNDLDGNYLTAFARKQLEMRAGDVDRTLVTDEDEVLNLGRAIGNNLKHVGYLNTDVFYDGKDYYVIDMNPRFGGGYSFSHAAGANIPAAFVALGTGKKLKSEWLNSTPNMELARHDAVVQIRKEQIRDASRGSSKAK</sequence>
<evidence type="ECO:0000313" key="6">
    <source>
        <dbReference type="EMBL" id="MFC5711378.1"/>
    </source>
</evidence>
<dbReference type="PANTHER" id="PTHR43055">
    <property type="entry name" value="FORMATE-DEPENDENT PHOSPHORIBOSYLGLYCINAMIDE FORMYLTRANSFERASE"/>
    <property type="match status" value="1"/>
</dbReference>